<evidence type="ECO:0000313" key="3">
    <source>
        <dbReference type="Proteomes" id="UP001345963"/>
    </source>
</evidence>
<reference evidence="2 3" key="1">
    <citation type="submission" date="2021-07" db="EMBL/GenBank/DDBJ databases">
        <authorList>
            <person name="Palmer J.M."/>
        </authorList>
    </citation>
    <scope>NUCLEOTIDE SEQUENCE [LARGE SCALE GENOMIC DNA]</scope>
    <source>
        <strain evidence="2 3">AT_MEX2019</strain>
        <tissue evidence="2">Muscle</tissue>
    </source>
</reference>
<keyword evidence="3" id="KW-1185">Reference proteome</keyword>
<sequence length="128" mass="13932">MSLDCGRKPEYPVKNHTCTGRTCKLHAERPQLGIKPTTFLLQHNSATNCATVQPVSSGVLPNPIAVNNHQDDQVPDSACTSGSIRWKEHRSGLIGTPLPSDCVSTPRDQERRTWFSGDSIQADSPPLA</sequence>
<protein>
    <submittedName>
        <fullName evidence="2">Uncharacterized protein</fullName>
    </submittedName>
</protein>
<evidence type="ECO:0000313" key="2">
    <source>
        <dbReference type="EMBL" id="MED6240905.1"/>
    </source>
</evidence>
<comment type="caution">
    <text evidence="2">The sequence shown here is derived from an EMBL/GenBank/DDBJ whole genome shotgun (WGS) entry which is preliminary data.</text>
</comment>
<gene>
    <name evidence="2" type="ORF">ATANTOWER_031055</name>
</gene>
<dbReference type="EMBL" id="JAHUTI010028222">
    <property type="protein sequence ID" value="MED6240905.1"/>
    <property type="molecule type" value="Genomic_DNA"/>
</dbReference>
<dbReference type="Proteomes" id="UP001345963">
    <property type="component" value="Unassembled WGS sequence"/>
</dbReference>
<proteinExistence type="predicted"/>
<accession>A0ABU7ASP2</accession>
<feature type="region of interest" description="Disordered" evidence="1">
    <location>
        <begin position="96"/>
        <end position="128"/>
    </location>
</feature>
<organism evidence="2 3">
    <name type="scientific">Ataeniobius toweri</name>
    <dbReference type="NCBI Taxonomy" id="208326"/>
    <lineage>
        <taxon>Eukaryota</taxon>
        <taxon>Metazoa</taxon>
        <taxon>Chordata</taxon>
        <taxon>Craniata</taxon>
        <taxon>Vertebrata</taxon>
        <taxon>Euteleostomi</taxon>
        <taxon>Actinopterygii</taxon>
        <taxon>Neopterygii</taxon>
        <taxon>Teleostei</taxon>
        <taxon>Neoteleostei</taxon>
        <taxon>Acanthomorphata</taxon>
        <taxon>Ovalentaria</taxon>
        <taxon>Atherinomorphae</taxon>
        <taxon>Cyprinodontiformes</taxon>
        <taxon>Goodeidae</taxon>
        <taxon>Ataeniobius</taxon>
    </lineage>
</organism>
<evidence type="ECO:0000256" key="1">
    <source>
        <dbReference type="SAM" id="MobiDB-lite"/>
    </source>
</evidence>
<name>A0ABU7ASP2_9TELE</name>